<proteinExistence type="predicted"/>
<organism evidence="3 4">
    <name type="scientific">Candidatus Anaerobutyricum stercoripullorum</name>
    <dbReference type="NCBI Taxonomy" id="2838456"/>
    <lineage>
        <taxon>Bacteria</taxon>
        <taxon>Bacillati</taxon>
        <taxon>Bacillota</taxon>
        <taxon>Clostridia</taxon>
        <taxon>Lachnospirales</taxon>
        <taxon>Lachnospiraceae</taxon>
        <taxon>Anaerobutyricum</taxon>
    </lineage>
</organism>
<dbReference type="InterPro" id="IPR013783">
    <property type="entry name" value="Ig-like_fold"/>
</dbReference>
<dbReference type="Gene3D" id="2.60.40.10">
    <property type="entry name" value="Immunoglobulins"/>
    <property type="match status" value="1"/>
</dbReference>
<feature type="signal peptide" evidence="1">
    <location>
        <begin position="1"/>
        <end position="25"/>
    </location>
</feature>
<feature type="domain" description="Fibronectin type-III" evidence="2">
    <location>
        <begin position="31"/>
        <end position="124"/>
    </location>
</feature>
<sequence length="364" mass="40705">MSIFILLMAAALLAACLLWSGRAVHARAASAPAAPEGFLANGVRDRMVLSWEPVKGADGYEICEKRQGRKGWTVVKTTRKKRVVLSGRKAGVRYIYRVRAYKEKKNGVRYGAFSKKRSTELPKKAVSTLRNFLKVSLAPVGSTMYIWGGGWNKADNAAGKDALRIGLNPQWRSFAGRQRSSYDYRKYRYRHGNGLDCSGFVGWSVYNALHTKKGKAGEGYVDKARNLARNYADNGWGSFCSASAVRNYRAGDIMSGPGHVYIVIGECPDGSVVLVHSSPAGVQICGTATPSGRKGSEAVKLARKYMKKYYPSWYRRFPDCFRSASYLNYHQFRWDVRGANVMEDPDHYRDKGAKEILKDLFTDR</sequence>
<reference evidence="3" key="2">
    <citation type="submission" date="2021-04" db="EMBL/GenBank/DDBJ databases">
        <authorList>
            <person name="Gilroy R."/>
        </authorList>
    </citation>
    <scope>NUCLEOTIDE SEQUENCE</scope>
    <source>
        <strain evidence="3">ChiSxjej3B15-1167</strain>
    </source>
</reference>
<reference evidence="3" key="1">
    <citation type="journal article" date="2021" name="PeerJ">
        <title>Extensive microbial diversity within the chicken gut microbiome revealed by metagenomics and culture.</title>
        <authorList>
            <person name="Gilroy R."/>
            <person name="Ravi A."/>
            <person name="Getino M."/>
            <person name="Pursley I."/>
            <person name="Horton D.L."/>
            <person name="Alikhan N.F."/>
            <person name="Baker D."/>
            <person name="Gharbi K."/>
            <person name="Hall N."/>
            <person name="Watson M."/>
            <person name="Adriaenssens E.M."/>
            <person name="Foster-Nyarko E."/>
            <person name="Jarju S."/>
            <person name="Secka A."/>
            <person name="Antonio M."/>
            <person name="Oren A."/>
            <person name="Chaudhuri R.R."/>
            <person name="La Ragione R."/>
            <person name="Hildebrand F."/>
            <person name="Pallen M.J."/>
        </authorList>
    </citation>
    <scope>NUCLEOTIDE SEQUENCE</scope>
    <source>
        <strain evidence="3">ChiSxjej3B15-1167</strain>
    </source>
</reference>
<evidence type="ECO:0000313" key="4">
    <source>
        <dbReference type="Proteomes" id="UP000886805"/>
    </source>
</evidence>
<dbReference type="InterPro" id="IPR003961">
    <property type="entry name" value="FN3_dom"/>
</dbReference>
<name>A0A9D2BEH0_9FIRM</name>
<dbReference type="InterPro" id="IPR036116">
    <property type="entry name" value="FN3_sf"/>
</dbReference>
<dbReference type="PROSITE" id="PS50853">
    <property type="entry name" value="FN3"/>
    <property type="match status" value="1"/>
</dbReference>
<gene>
    <name evidence="3" type="ORF">H9849_04610</name>
</gene>
<dbReference type="CDD" id="cd00063">
    <property type="entry name" value="FN3"/>
    <property type="match status" value="1"/>
</dbReference>
<protein>
    <submittedName>
        <fullName evidence="3">Fibronectin type III domain-containing protein</fullName>
    </submittedName>
</protein>
<evidence type="ECO:0000259" key="2">
    <source>
        <dbReference type="PROSITE" id="PS50853"/>
    </source>
</evidence>
<dbReference type="SMART" id="SM00060">
    <property type="entry name" value="FN3"/>
    <property type="match status" value="1"/>
</dbReference>
<keyword evidence="1" id="KW-0732">Signal</keyword>
<evidence type="ECO:0000313" key="3">
    <source>
        <dbReference type="EMBL" id="HIX72284.1"/>
    </source>
</evidence>
<dbReference type="Gene3D" id="3.90.1720.10">
    <property type="entry name" value="endopeptidase domain like (from Nostoc punctiforme)"/>
    <property type="match status" value="1"/>
</dbReference>
<dbReference type="EMBL" id="DXEQ01000128">
    <property type="protein sequence ID" value="HIX72284.1"/>
    <property type="molecule type" value="Genomic_DNA"/>
</dbReference>
<accession>A0A9D2BEH0</accession>
<dbReference type="SUPFAM" id="SSF49265">
    <property type="entry name" value="Fibronectin type III"/>
    <property type="match status" value="1"/>
</dbReference>
<dbReference type="Proteomes" id="UP000886805">
    <property type="component" value="Unassembled WGS sequence"/>
</dbReference>
<dbReference type="AlphaFoldDB" id="A0A9D2BEH0"/>
<feature type="chain" id="PRO_5038439275" evidence="1">
    <location>
        <begin position="26"/>
        <end position="364"/>
    </location>
</feature>
<comment type="caution">
    <text evidence="3">The sequence shown here is derived from an EMBL/GenBank/DDBJ whole genome shotgun (WGS) entry which is preliminary data.</text>
</comment>
<evidence type="ECO:0000256" key="1">
    <source>
        <dbReference type="SAM" id="SignalP"/>
    </source>
</evidence>